<proteinExistence type="predicted"/>
<dbReference type="Proteomes" id="UP000019364">
    <property type="component" value="Unassembled WGS sequence"/>
</dbReference>
<comment type="caution">
    <text evidence="2">The sequence shown here is derived from an EMBL/GenBank/DDBJ whole genome shotgun (WGS) entry which is preliminary data.</text>
</comment>
<dbReference type="AlphaFoldDB" id="W7YPL7"/>
<evidence type="ECO:0000313" key="3">
    <source>
        <dbReference type="Proteomes" id="UP000019364"/>
    </source>
</evidence>
<sequence length="77" mass="9139">MSKTKLHQIQSHNKDIQHQSKPVHGGRIAWSRKPMTQIVSNQKAKQSRTWCRKGNNDGFFLLRYSYFLSFYEVKQLT</sequence>
<evidence type="ECO:0000313" key="2">
    <source>
        <dbReference type="EMBL" id="GAF10422.1"/>
    </source>
</evidence>
<name>W7YPL7_9BACL</name>
<protein>
    <submittedName>
        <fullName evidence="2">Uncharacterized protein</fullName>
    </submittedName>
</protein>
<reference evidence="2 3" key="1">
    <citation type="journal article" date="2014" name="Genome Announc.">
        <title>Draft Genome Sequence of Paenibacillus pini JCM 16418T, Isolated from the Rhizosphere of Pine Tree.</title>
        <authorList>
            <person name="Yuki M."/>
            <person name="Oshima K."/>
            <person name="Suda W."/>
            <person name="Oshida Y."/>
            <person name="Kitamura K."/>
            <person name="Iida Y."/>
            <person name="Hattori M."/>
            <person name="Ohkuma M."/>
        </authorList>
    </citation>
    <scope>NUCLEOTIDE SEQUENCE [LARGE SCALE GENOMIC DNA]</scope>
    <source>
        <strain evidence="2 3">JCM 16418</strain>
    </source>
</reference>
<accession>W7YPL7</accession>
<dbReference type="EMBL" id="BAVZ01000023">
    <property type="protein sequence ID" value="GAF10422.1"/>
    <property type="molecule type" value="Genomic_DNA"/>
</dbReference>
<evidence type="ECO:0000256" key="1">
    <source>
        <dbReference type="SAM" id="MobiDB-lite"/>
    </source>
</evidence>
<dbReference type="RefSeq" id="WP_036652807.1">
    <property type="nucleotide sequence ID" value="NZ_BAVZ01000023.1"/>
</dbReference>
<gene>
    <name evidence="2" type="ORF">JCM16418_4625</name>
</gene>
<keyword evidence="3" id="KW-1185">Reference proteome</keyword>
<organism evidence="2 3">
    <name type="scientific">Paenibacillus pini JCM 16418</name>
    <dbReference type="NCBI Taxonomy" id="1236976"/>
    <lineage>
        <taxon>Bacteria</taxon>
        <taxon>Bacillati</taxon>
        <taxon>Bacillota</taxon>
        <taxon>Bacilli</taxon>
        <taxon>Bacillales</taxon>
        <taxon>Paenibacillaceae</taxon>
        <taxon>Paenibacillus</taxon>
    </lineage>
</organism>
<feature type="region of interest" description="Disordered" evidence="1">
    <location>
        <begin position="1"/>
        <end position="26"/>
    </location>
</feature>
<dbReference type="OrthoDB" id="2640055at2"/>